<feature type="region of interest" description="Disordered" evidence="1">
    <location>
        <begin position="70"/>
        <end position="89"/>
    </location>
</feature>
<evidence type="ECO:0000256" key="1">
    <source>
        <dbReference type="SAM" id="MobiDB-lite"/>
    </source>
</evidence>
<evidence type="ECO:0000313" key="4">
    <source>
        <dbReference type="EMBL" id="GBM49683.1"/>
    </source>
</evidence>
<proteinExistence type="predicted"/>
<dbReference type="AlphaFoldDB" id="A0A4Y2G7W6"/>
<reference evidence="4 6" key="1">
    <citation type="journal article" date="2019" name="Sci. Rep.">
        <title>Orb-weaving spider Araneus ventricosus genome elucidates the spidroin gene catalogue.</title>
        <authorList>
            <person name="Kono N."/>
            <person name="Nakamura H."/>
            <person name="Ohtoshi R."/>
            <person name="Moran D.A.P."/>
            <person name="Shinohara A."/>
            <person name="Yoshida Y."/>
            <person name="Fujiwara M."/>
            <person name="Mori M."/>
            <person name="Tomita M."/>
            <person name="Arakawa K."/>
        </authorList>
    </citation>
    <scope>NUCLEOTIDE SEQUENCE [LARGE SCALE GENOMIC DNA]</scope>
</reference>
<dbReference type="Proteomes" id="UP000499080">
    <property type="component" value="Unassembled WGS sequence"/>
</dbReference>
<protein>
    <submittedName>
        <fullName evidence="4">Uncharacterized protein</fullName>
    </submittedName>
</protein>
<dbReference type="EMBL" id="BGPR01176882">
    <property type="protein sequence ID" value="GBM49753.1"/>
    <property type="molecule type" value="Genomic_DNA"/>
</dbReference>
<dbReference type="EMBL" id="BGPR01176860">
    <property type="protein sequence ID" value="GBM49683.1"/>
    <property type="molecule type" value="Genomic_DNA"/>
</dbReference>
<evidence type="ECO:0000313" key="3">
    <source>
        <dbReference type="EMBL" id="GBM49606.1"/>
    </source>
</evidence>
<sequence>MKSEAVCPQNVQIVQKLTQPAAFAVEMLSRMENEHDFLNSISFSDETIFQVSNKVNISTTTEFGAQKIPCRTGSRKKQSKNPRVVCSFT</sequence>
<evidence type="ECO:0000313" key="6">
    <source>
        <dbReference type="Proteomes" id="UP000499080"/>
    </source>
</evidence>
<organism evidence="4 6">
    <name type="scientific">Araneus ventricosus</name>
    <name type="common">Orbweaver spider</name>
    <name type="synonym">Epeira ventricosa</name>
    <dbReference type="NCBI Taxonomy" id="182803"/>
    <lineage>
        <taxon>Eukaryota</taxon>
        <taxon>Metazoa</taxon>
        <taxon>Ecdysozoa</taxon>
        <taxon>Arthropoda</taxon>
        <taxon>Chelicerata</taxon>
        <taxon>Arachnida</taxon>
        <taxon>Araneae</taxon>
        <taxon>Araneomorphae</taxon>
        <taxon>Entelegynae</taxon>
        <taxon>Araneoidea</taxon>
        <taxon>Araneidae</taxon>
        <taxon>Araneus</taxon>
    </lineage>
</organism>
<gene>
    <name evidence="5" type="ORF">AVEN_175634_1</name>
    <name evidence="2" type="ORF">AVEN_239520_1</name>
    <name evidence="3" type="ORF">AVEN_263261_1</name>
    <name evidence="4" type="ORF">AVEN_76402_1</name>
</gene>
<evidence type="ECO:0000313" key="5">
    <source>
        <dbReference type="EMBL" id="GBM49753.1"/>
    </source>
</evidence>
<dbReference type="OrthoDB" id="10040454at2759"/>
<keyword evidence="6" id="KW-1185">Reference proteome</keyword>
<dbReference type="EMBL" id="BGPR01176836">
    <property type="protein sequence ID" value="GBM49606.1"/>
    <property type="molecule type" value="Genomic_DNA"/>
</dbReference>
<comment type="caution">
    <text evidence="4">The sequence shown here is derived from an EMBL/GenBank/DDBJ whole genome shotgun (WGS) entry which is preliminary data.</text>
</comment>
<name>A0A4Y2G7W6_ARAVE</name>
<accession>A0A4Y2G7W6</accession>
<dbReference type="EMBL" id="BGPR01176832">
    <property type="protein sequence ID" value="GBM49591.1"/>
    <property type="molecule type" value="Genomic_DNA"/>
</dbReference>
<evidence type="ECO:0000313" key="2">
    <source>
        <dbReference type="EMBL" id="GBM49591.1"/>
    </source>
</evidence>